<dbReference type="Proteomes" id="UP000031512">
    <property type="component" value="Chromosome 1"/>
</dbReference>
<evidence type="ECO:0000313" key="2">
    <source>
        <dbReference type="Proteomes" id="UP000031512"/>
    </source>
</evidence>
<keyword evidence="2" id="KW-1185">Reference proteome</keyword>
<dbReference type="RefSeq" id="XP_004829385.1">
    <property type="nucleotide sequence ID" value="XM_004829328.1"/>
</dbReference>
<name>L0AXT1_THEEQ</name>
<dbReference type="GeneID" id="15807189"/>
<sequence length="556" mass="62917">MNDGVRLDLNPKNGTTEKYGIKRSENEEGLKEYKSYKYSKHDSGSFILSSLSYDRKPLQGILSYALPVTSITTYFNKDRKKLLLIQIALPGGNNWYYTNPDTKENPENLILTKFIPQNNVTLEISDLKNILQTIKTNNGFNILELYRSHSKTAQKLVKKNYIIFDLTQKPNPGGKTTYSSEVTNEQVAVSESKRINGTYPEVKHDPGYSQFRVLGIRLPDKSYMKVDGFPDGLVEKFHVYYGRSDQNYGDPLLVDLKLVASSVYDISYFPSRYYITKNTPEGKWDIRKIFSEIKEKHAFPIILQNIVSYKKLDVDKLENTDGLREKLGDIRGGLTIDLTKTEGAVGIIQYYSSDGVSIPYKKESSTNTYVYHSTRHAYGIPGFTVKNIKTGSGNDITEDKLPPSSTLLGGFYANYSGSGYERLLFLELICFHYPTATEFPVFFYYYSKDENYQWQGYILTTTMNNSTADVESVIEHIKENYGKINLERLGDKLTGKLTKYTPDTLEVEKDESKGKYTGLSTEAIAGISIAGVSGTGIAGITIWKWPSIVSFLITRL</sequence>
<evidence type="ECO:0000313" key="1">
    <source>
        <dbReference type="EMBL" id="AFZ79719.1"/>
    </source>
</evidence>
<proteinExistence type="predicted"/>
<gene>
    <name evidence="1" type="ORF">BEWA_025680</name>
</gene>
<dbReference type="VEuPathDB" id="PiroplasmaDB:BEWA_025680"/>
<reference evidence="1 2" key="1">
    <citation type="journal article" date="2012" name="BMC Genomics">
        <title>Comparative genomic analysis and phylogenetic position of Theileria equi.</title>
        <authorList>
            <person name="Kappmeyer L.S."/>
            <person name="Thiagarajan M."/>
            <person name="Herndon D.R."/>
            <person name="Ramsay J.D."/>
            <person name="Caler E."/>
            <person name="Djikeng A."/>
            <person name="Gillespie J.J."/>
            <person name="Lau A.O."/>
            <person name="Roalson E.H."/>
            <person name="Silva J.C."/>
            <person name="Silva M.G."/>
            <person name="Suarez C.E."/>
            <person name="Ueti M.W."/>
            <person name="Nene V.M."/>
            <person name="Mealey R.H."/>
            <person name="Knowles D.P."/>
            <person name="Brayton K.A."/>
        </authorList>
    </citation>
    <scope>NUCLEOTIDE SEQUENCE [LARGE SCALE GENOMIC DNA]</scope>
    <source>
        <strain evidence="1 2">WA</strain>
    </source>
</reference>
<protein>
    <submittedName>
        <fullName evidence="1">Uncharacterized protein</fullName>
    </submittedName>
</protein>
<dbReference type="KEGG" id="beq:BEWA_025680"/>
<dbReference type="AlphaFoldDB" id="L0AXT1"/>
<organism evidence="1 2">
    <name type="scientific">Theileria equi strain WA</name>
    <dbReference type="NCBI Taxonomy" id="1537102"/>
    <lineage>
        <taxon>Eukaryota</taxon>
        <taxon>Sar</taxon>
        <taxon>Alveolata</taxon>
        <taxon>Apicomplexa</taxon>
        <taxon>Aconoidasida</taxon>
        <taxon>Piroplasmida</taxon>
        <taxon>Theileriidae</taxon>
        <taxon>Theileria</taxon>
    </lineage>
</organism>
<dbReference type="EMBL" id="CP001669">
    <property type="protein sequence ID" value="AFZ79719.1"/>
    <property type="molecule type" value="Genomic_DNA"/>
</dbReference>
<accession>L0AXT1</accession>